<dbReference type="EMBL" id="HACG01008278">
    <property type="protein sequence ID" value="CEK55143.1"/>
    <property type="molecule type" value="Transcribed_RNA"/>
</dbReference>
<proteinExistence type="predicted"/>
<feature type="region of interest" description="Disordered" evidence="1">
    <location>
        <begin position="76"/>
        <end position="137"/>
    </location>
</feature>
<reference evidence="2" key="1">
    <citation type="submission" date="2014-12" db="EMBL/GenBank/DDBJ databases">
        <title>Insight into the proteome of Arion vulgaris.</title>
        <authorList>
            <person name="Aradska J."/>
            <person name="Bulat T."/>
            <person name="Smidak R."/>
            <person name="Sarate P."/>
            <person name="Gangsoo J."/>
            <person name="Sialana F."/>
            <person name="Bilban M."/>
            <person name="Lubec G."/>
        </authorList>
    </citation>
    <scope>NUCLEOTIDE SEQUENCE</scope>
    <source>
        <tissue evidence="2">Skin</tissue>
    </source>
</reference>
<feature type="compositionally biased region" description="Basic and acidic residues" evidence="1">
    <location>
        <begin position="87"/>
        <end position="137"/>
    </location>
</feature>
<feature type="non-terminal residue" evidence="2">
    <location>
        <position position="137"/>
    </location>
</feature>
<feature type="non-terminal residue" evidence="2">
    <location>
        <position position="1"/>
    </location>
</feature>
<feature type="region of interest" description="Disordered" evidence="1">
    <location>
        <begin position="1"/>
        <end position="28"/>
    </location>
</feature>
<dbReference type="AlphaFoldDB" id="A0A0B6YFY7"/>
<protein>
    <submittedName>
        <fullName evidence="2">Uncharacterized protein</fullName>
    </submittedName>
</protein>
<name>A0A0B6YFY7_9EUPU</name>
<sequence>SFLQSLVDADLEQQQQERTDSDKENEAGIKIDALEKFTATRQEQTTEMKLEQLSDEYGLGISNDITDRKNEEKDNTWEDFLTDDEINGNKESKKTEKGEMVDKVSESLGKLEKDKEDVVNRTEDTGSQDELEKKDNF</sequence>
<evidence type="ECO:0000313" key="2">
    <source>
        <dbReference type="EMBL" id="CEK55143.1"/>
    </source>
</evidence>
<accession>A0A0B6YFY7</accession>
<evidence type="ECO:0000256" key="1">
    <source>
        <dbReference type="SAM" id="MobiDB-lite"/>
    </source>
</evidence>
<gene>
    <name evidence="2" type="primary">ORF24481</name>
</gene>
<feature type="compositionally biased region" description="Basic and acidic residues" evidence="1">
    <location>
        <begin position="15"/>
        <end position="28"/>
    </location>
</feature>
<organism evidence="2">
    <name type="scientific">Arion vulgaris</name>
    <dbReference type="NCBI Taxonomy" id="1028688"/>
    <lineage>
        <taxon>Eukaryota</taxon>
        <taxon>Metazoa</taxon>
        <taxon>Spiralia</taxon>
        <taxon>Lophotrochozoa</taxon>
        <taxon>Mollusca</taxon>
        <taxon>Gastropoda</taxon>
        <taxon>Heterobranchia</taxon>
        <taxon>Euthyneura</taxon>
        <taxon>Panpulmonata</taxon>
        <taxon>Eupulmonata</taxon>
        <taxon>Stylommatophora</taxon>
        <taxon>Helicina</taxon>
        <taxon>Arionoidea</taxon>
        <taxon>Arionidae</taxon>
        <taxon>Arion</taxon>
    </lineage>
</organism>